<evidence type="ECO:0000256" key="3">
    <source>
        <dbReference type="SAM" id="MobiDB-lite"/>
    </source>
</evidence>
<reference evidence="5 6" key="2">
    <citation type="submission" date="2020-05" db="EMBL/GenBank/DDBJ databases">
        <title>Identification and distribution of gene clusters putatively required for synthesis of sphingolipid metabolism inhibitors in phylogenetically diverse species of the filamentous fungus Fusarium.</title>
        <authorList>
            <person name="Kim H.-S."/>
            <person name="Busman M."/>
            <person name="Brown D.W."/>
            <person name="Divon H."/>
            <person name="Uhlig S."/>
            <person name="Proctor R.H."/>
        </authorList>
    </citation>
    <scope>NUCLEOTIDE SEQUENCE [LARGE SCALE GENOMIC DNA]</scope>
    <source>
        <strain evidence="5 6">NRRL 25331</strain>
    </source>
</reference>
<dbReference type="PROSITE" id="PS50102">
    <property type="entry name" value="RRM"/>
    <property type="match status" value="1"/>
</dbReference>
<dbReference type="EMBL" id="JAAQPE010000163">
    <property type="protein sequence ID" value="KAF5682387.1"/>
    <property type="molecule type" value="Genomic_DNA"/>
</dbReference>
<evidence type="ECO:0000313" key="5">
    <source>
        <dbReference type="EMBL" id="KAF5682387.1"/>
    </source>
</evidence>
<dbReference type="InterPro" id="IPR007201">
    <property type="entry name" value="Mei2-like_Rrm_C"/>
</dbReference>
<keyword evidence="1 2" id="KW-0694">RNA-binding</keyword>
<feature type="region of interest" description="Disordered" evidence="3">
    <location>
        <begin position="536"/>
        <end position="556"/>
    </location>
</feature>
<protein>
    <submittedName>
        <fullName evidence="5">Meiosis mei2</fullName>
    </submittedName>
</protein>
<keyword evidence="6" id="KW-1185">Reference proteome</keyword>
<sequence>MSSSHVGHRVYANMSSPAEGAIDSIQGTPNTQITVFSPSESSQGTSIHGSNYVGQSQAPDDPFVDSGLAQGSTLSATASSFQPSVHRYKGKNVLVFYPEGSPTVAGALSQDMDISHRIEVCDTPTPSIVDLGNFITELTQKGVRFHGGRNLETSGDHVYVVFEDLRDAAWAFYAIRKAPKNWFTAYVKIRPERLDLGLVRFSELRQLSIEANVLNFAIIDPAHVDEIAQRSLNVYGQLFALIRHLSFPNGAFRGIAQFCKAADAFIAFKAFGNGITTGGVVITLSKPEDVGGAISPEDQLAGTMGNMTIQQGPRGAERGRYQSFFAMNAPQGNPFAAAGAANMPFPPNLQQQPFTGQHFGPVAPNNPSAVAFGNPNGFGRFDPRRGAGRYGRGSRGLNNIVDLGELIAGRDVRTTIMLRNIPNKVDQPLLKKIVDVSSFGRYDFMYLRIDFANDCNVGYAFINFVKAEYIIDFFQARANKRWNCFRSDKVAEISYATIQGKDCLVQKFRNSSVMLEAEHYRPKLFHTIHSDNPNLVGQEEAFPGPDNQSKMKRSVENAEHVGLFTPTASQYFRDEQRRRHSQYDRSTRLAELEEISYGSGVIPYHGRGRY</sequence>
<feature type="domain" description="RRM" evidence="4">
    <location>
        <begin position="414"/>
        <end position="498"/>
    </location>
</feature>
<dbReference type="PANTHER" id="PTHR23189">
    <property type="entry name" value="RNA RECOGNITION MOTIF-CONTAINING"/>
    <property type="match status" value="1"/>
</dbReference>
<gene>
    <name evidence="5" type="ORF">FCIRC_5030</name>
</gene>
<comment type="caution">
    <text evidence="5">The sequence shown here is derived from an EMBL/GenBank/DDBJ whole genome shotgun (WGS) entry which is preliminary data.</text>
</comment>
<dbReference type="InterPro" id="IPR035979">
    <property type="entry name" value="RBD_domain_sf"/>
</dbReference>
<organism evidence="5 6">
    <name type="scientific">Fusarium circinatum</name>
    <name type="common">Pitch canker fungus</name>
    <name type="synonym">Gibberella circinata</name>
    <dbReference type="NCBI Taxonomy" id="48490"/>
    <lineage>
        <taxon>Eukaryota</taxon>
        <taxon>Fungi</taxon>
        <taxon>Dikarya</taxon>
        <taxon>Ascomycota</taxon>
        <taxon>Pezizomycotina</taxon>
        <taxon>Sordariomycetes</taxon>
        <taxon>Hypocreomycetidae</taxon>
        <taxon>Hypocreales</taxon>
        <taxon>Nectriaceae</taxon>
        <taxon>Fusarium</taxon>
        <taxon>Fusarium fujikuroi species complex</taxon>
    </lineage>
</organism>
<dbReference type="Proteomes" id="UP000572754">
    <property type="component" value="Unassembled WGS sequence"/>
</dbReference>
<evidence type="ECO:0000256" key="2">
    <source>
        <dbReference type="PROSITE-ProRule" id="PRU00176"/>
    </source>
</evidence>
<evidence type="ECO:0000313" key="6">
    <source>
        <dbReference type="Proteomes" id="UP000572754"/>
    </source>
</evidence>
<reference evidence="6" key="1">
    <citation type="journal article" date="2020" name="BMC Genomics">
        <title>Correction to: Identification and distribution of gene clusters required for synthesis of sphingolipid metabolism inhibitors in diverse species of the filamentous fungus Fusarium.</title>
        <authorList>
            <person name="Kim H.S."/>
            <person name="Lohmar J.M."/>
            <person name="Busman M."/>
            <person name="Brown D.W."/>
            <person name="Naumann T.A."/>
            <person name="Divon H.H."/>
            <person name="Lysoe E."/>
            <person name="Uhlig S."/>
            <person name="Proctor R.H."/>
        </authorList>
    </citation>
    <scope>NUCLEOTIDE SEQUENCE [LARGE SCALE GENOMIC DNA]</scope>
    <source>
        <strain evidence="6">NRRL 25331</strain>
    </source>
</reference>
<accession>A0A8H5U9Z4</accession>
<evidence type="ECO:0000259" key="4">
    <source>
        <dbReference type="PROSITE" id="PS50102"/>
    </source>
</evidence>
<feature type="compositionally biased region" description="Polar residues" evidence="3">
    <location>
        <begin position="25"/>
        <end position="58"/>
    </location>
</feature>
<dbReference type="SUPFAM" id="SSF54928">
    <property type="entry name" value="RNA-binding domain, RBD"/>
    <property type="match status" value="1"/>
</dbReference>
<dbReference type="Pfam" id="PF04059">
    <property type="entry name" value="RRM_2"/>
    <property type="match status" value="1"/>
</dbReference>
<dbReference type="InterPro" id="IPR000504">
    <property type="entry name" value="RRM_dom"/>
</dbReference>
<proteinExistence type="predicted"/>
<evidence type="ECO:0000256" key="1">
    <source>
        <dbReference type="ARBA" id="ARBA00022884"/>
    </source>
</evidence>
<dbReference type="AlphaFoldDB" id="A0A8H5U9Z4"/>
<feature type="region of interest" description="Disordered" evidence="3">
    <location>
        <begin position="17"/>
        <end position="69"/>
    </location>
</feature>
<name>A0A8H5U9Z4_FUSCI</name>
<dbReference type="CDD" id="cd12532">
    <property type="entry name" value="RRM3_MEI2_fungi"/>
    <property type="match status" value="1"/>
</dbReference>
<dbReference type="GO" id="GO:0003723">
    <property type="term" value="F:RNA binding"/>
    <property type="evidence" value="ECO:0007669"/>
    <property type="project" value="UniProtKB-UniRule"/>
</dbReference>
<dbReference type="InterPro" id="IPR034862">
    <property type="entry name" value="Fungal_Mei2-like_RRM3"/>
</dbReference>